<keyword evidence="3" id="KW-0238">DNA-binding</keyword>
<evidence type="ECO:0000256" key="4">
    <source>
        <dbReference type="ARBA" id="ARBA00023163"/>
    </source>
</evidence>
<reference evidence="6 7" key="1">
    <citation type="submission" date="2019-10" db="EMBL/GenBank/DDBJ databases">
        <title>Nocardia macrotermitis sp. nov. and Nocardia aurantia sp. nov., isolated from the gut of fungus growing-termite Macrotermes natalensis.</title>
        <authorList>
            <person name="Benndorf R."/>
            <person name="Schwitalla J."/>
            <person name="Martin K."/>
            <person name="De Beer W."/>
            <person name="Kaster A.-K."/>
            <person name="Vollmers J."/>
            <person name="Poulsen M."/>
            <person name="Beemelmanns C."/>
        </authorList>
    </citation>
    <scope>NUCLEOTIDE SEQUENCE [LARGE SCALE GENOMIC DNA]</scope>
    <source>
        <strain evidence="6 7">RB56</strain>
    </source>
</reference>
<name>A0A7K0DTM3_9NOCA</name>
<dbReference type="InterPro" id="IPR036390">
    <property type="entry name" value="WH_DNA-bd_sf"/>
</dbReference>
<dbReference type="InterPro" id="IPR005119">
    <property type="entry name" value="LysR_subst-bd"/>
</dbReference>
<dbReference type="PRINTS" id="PR00039">
    <property type="entry name" value="HTHLYSR"/>
</dbReference>
<dbReference type="EMBL" id="WEGI01000010">
    <property type="protein sequence ID" value="MQY29111.1"/>
    <property type="molecule type" value="Genomic_DNA"/>
</dbReference>
<comment type="caution">
    <text evidence="6">The sequence shown here is derived from an EMBL/GenBank/DDBJ whole genome shotgun (WGS) entry which is preliminary data.</text>
</comment>
<comment type="similarity">
    <text evidence="1">Belongs to the LysR transcriptional regulatory family.</text>
</comment>
<dbReference type="PROSITE" id="PS50931">
    <property type="entry name" value="HTH_LYSR"/>
    <property type="match status" value="1"/>
</dbReference>
<dbReference type="SUPFAM" id="SSF53850">
    <property type="entry name" value="Periplasmic binding protein-like II"/>
    <property type="match status" value="1"/>
</dbReference>
<evidence type="ECO:0000313" key="7">
    <source>
        <dbReference type="Proteomes" id="UP000431401"/>
    </source>
</evidence>
<dbReference type="GO" id="GO:0003677">
    <property type="term" value="F:DNA binding"/>
    <property type="evidence" value="ECO:0007669"/>
    <property type="project" value="UniProtKB-KW"/>
</dbReference>
<dbReference type="Pfam" id="PF00126">
    <property type="entry name" value="HTH_1"/>
    <property type="match status" value="1"/>
</dbReference>
<keyword evidence="4" id="KW-0804">Transcription</keyword>
<evidence type="ECO:0000256" key="3">
    <source>
        <dbReference type="ARBA" id="ARBA00023125"/>
    </source>
</evidence>
<dbReference type="AlphaFoldDB" id="A0A7K0DTM3"/>
<dbReference type="SUPFAM" id="SSF46785">
    <property type="entry name" value="Winged helix' DNA-binding domain"/>
    <property type="match status" value="1"/>
</dbReference>
<dbReference type="InterPro" id="IPR000847">
    <property type="entry name" value="LysR_HTH_N"/>
</dbReference>
<keyword evidence="7" id="KW-1185">Reference proteome</keyword>
<accession>A0A7K0DTM3</accession>
<dbReference type="InterPro" id="IPR036388">
    <property type="entry name" value="WH-like_DNA-bd_sf"/>
</dbReference>
<protein>
    <submittedName>
        <fullName evidence="6">HTH-type transcriptional regulator HdfR</fullName>
    </submittedName>
</protein>
<keyword evidence="2" id="KW-0805">Transcription regulation</keyword>
<dbReference type="Proteomes" id="UP000431401">
    <property type="component" value="Unassembled WGS sequence"/>
</dbReference>
<proteinExistence type="inferred from homology"/>
<dbReference type="Pfam" id="PF03466">
    <property type="entry name" value="LysR_substrate"/>
    <property type="match status" value="1"/>
</dbReference>
<feature type="domain" description="HTH lysR-type" evidence="5">
    <location>
        <begin position="5"/>
        <end position="62"/>
    </location>
</feature>
<dbReference type="Gene3D" id="3.40.190.10">
    <property type="entry name" value="Periplasmic binding protein-like II"/>
    <property type="match status" value="2"/>
</dbReference>
<dbReference type="GO" id="GO:0003700">
    <property type="term" value="F:DNA-binding transcription factor activity"/>
    <property type="evidence" value="ECO:0007669"/>
    <property type="project" value="InterPro"/>
</dbReference>
<dbReference type="Gene3D" id="1.10.10.10">
    <property type="entry name" value="Winged helix-like DNA-binding domain superfamily/Winged helix DNA-binding domain"/>
    <property type="match status" value="1"/>
</dbReference>
<organism evidence="6 7">
    <name type="scientific">Nocardia aurantia</name>
    <dbReference type="NCBI Taxonomy" id="2585199"/>
    <lineage>
        <taxon>Bacteria</taxon>
        <taxon>Bacillati</taxon>
        <taxon>Actinomycetota</taxon>
        <taxon>Actinomycetes</taxon>
        <taxon>Mycobacteriales</taxon>
        <taxon>Nocardiaceae</taxon>
        <taxon>Nocardia</taxon>
    </lineage>
</organism>
<gene>
    <name evidence="6" type="primary">hdfR_3</name>
    <name evidence="6" type="ORF">NRB56_47000</name>
</gene>
<dbReference type="PANTHER" id="PTHR30579">
    <property type="entry name" value="TRANSCRIPTIONAL REGULATOR"/>
    <property type="match status" value="1"/>
</dbReference>
<evidence type="ECO:0000259" key="5">
    <source>
        <dbReference type="PROSITE" id="PS50931"/>
    </source>
</evidence>
<sequence length="300" mass="32260">MMNMFDPELLRTFLAVERAGGFTAAGRLLGLRQSTVSGQVARLEQAAGRELFRRDTRNLALTADGAAMVGFARTILEAQEQAERHFTGSRPTGLIRLGASDDVVGRELPDVLLEFQRTHPGVDLELTVGLSENLKTRMAAGELDLMVGKRLPGEQHGELLWRDRLVWAGRRGATGFEDPVPLVTYPPPSLTRLTALRALERAGRPWRVTCVSDSQLGLRAAVLAGLGVIVHAESLLPADVFAVDDPGLPSLGELEFVLVRRHRVPTDPERALCEAIAAGAGRVRASVAGGRVASAVGADR</sequence>
<evidence type="ECO:0000256" key="2">
    <source>
        <dbReference type="ARBA" id="ARBA00023015"/>
    </source>
</evidence>
<dbReference type="PANTHER" id="PTHR30579:SF7">
    <property type="entry name" value="HTH-TYPE TRANSCRIPTIONAL REGULATOR LRHA-RELATED"/>
    <property type="match status" value="1"/>
</dbReference>
<evidence type="ECO:0000256" key="1">
    <source>
        <dbReference type="ARBA" id="ARBA00009437"/>
    </source>
</evidence>
<evidence type="ECO:0000313" key="6">
    <source>
        <dbReference type="EMBL" id="MQY29111.1"/>
    </source>
</evidence>
<dbReference type="InterPro" id="IPR050176">
    <property type="entry name" value="LTTR"/>
</dbReference>